<proteinExistence type="predicted"/>
<dbReference type="KEGG" id="mur:EQY75_07275"/>
<dbReference type="AlphaFoldDB" id="A0A411E9I8"/>
<accession>A0A411E9I8</accession>
<sequence>MSHKYKNTKVYISSCTKGKQEVLGLSSLKNQLEKDYFSKIDISNSKVCCEENNLVIELYCPMGLHEVLFHIQQGNWGSHGPHWVNNGLSLLNLYMQEIRELNGTFIDVEELAIQLKDCTIIIKKIGPESVEKQLDTILSVLAENYVHLTRHLTMTPMEIFVPVYEEVETDNAILRLVGPNMIDEKGYYNYWGLYFESDEEALIYDLNNKKIIRGDLNLLDQ</sequence>
<dbReference type="RefSeq" id="WP_129604381.1">
    <property type="nucleotide sequence ID" value="NZ_CP035544.1"/>
</dbReference>
<dbReference type="Proteomes" id="UP000290889">
    <property type="component" value="Chromosome"/>
</dbReference>
<organism evidence="1 2">
    <name type="scientific">Muriicola soli</name>
    <dbReference type="NCBI Taxonomy" id="2507538"/>
    <lineage>
        <taxon>Bacteria</taxon>
        <taxon>Pseudomonadati</taxon>
        <taxon>Bacteroidota</taxon>
        <taxon>Flavobacteriia</taxon>
        <taxon>Flavobacteriales</taxon>
        <taxon>Flavobacteriaceae</taxon>
        <taxon>Muriicola</taxon>
    </lineage>
</organism>
<gene>
    <name evidence="1" type="ORF">EQY75_07275</name>
</gene>
<keyword evidence="2" id="KW-1185">Reference proteome</keyword>
<evidence type="ECO:0000313" key="1">
    <source>
        <dbReference type="EMBL" id="QBA64349.1"/>
    </source>
</evidence>
<evidence type="ECO:0000313" key="2">
    <source>
        <dbReference type="Proteomes" id="UP000290889"/>
    </source>
</evidence>
<dbReference type="OrthoDB" id="1418731at2"/>
<dbReference type="EMBL" id="CP035544">
    <property type="protein sequence ID" value="QBA64349.1"/>
    <property type="molecule type" value="Genomic_DNA"/>
</dbReference>
<reference evidence="1 2" key="1">
    <citation type="submission" date="2019-01" db="EMBL/GenBank/DDBJ databases">
        <title>Muriicola soli sp. nov., isolated from soil.</title>
        <authorList>
            <person name="Kang H.J."/>
            <person name="Kim S.B."/>
        </authorList>
    </citation>
    <scope>NUCLEOTIDE SEQUENCE [LARGE SCALE GENOMIC DNA]</scope>
    <source>
        <strain evidence="1 2">MMS17-SY002</strain>
    </source>
</reference>
<name>A0A411E9I8_9FLAO</name>
<protein>
    <submittedName>
        <fullName evidence="1">Uncharacterized protein</fullName>
    </submittedName>
</protein>